<organism evidence="2 3">
    <name type="scientific">Aureicoccus marinus</name>
    <dbReference type="NCBI Taxonomy" id="754435"/>
    <lineage>
        <taxon>Bacteria</taxon>
        <taxon>Pseudomonadati</taxon>
        <taxon>Bacteroidota</taxon>
        <taxon>Flavobacteriia</taxon>
        <taxon>Flavobacteriales</taxon>
        <taxon>Flavobacteriaceae</taxon>
        <taxon>Aureicoccus</taxon>
    </lineage>
</organism>
<gene>
    <name evidence="2" type="ORF">BST99_08310</name>
</gene>
<dbReference type="GO" id="GO:0003677">
    <property type="term" value="F:DNA binding"/>
    <property type="evidence" value="ECO:0007669"/>
    <property type="project" value="UniProtKB-KW"/>
</dbReference>
<dbReference type="PROSITE" id="PS51197">
    <property type="entry name" value="HTH_RRF2_2"/>
    <property type="match status" value="1"/>
</dbReference>
<sequence length="146" mass="16484">MLSKKTKYGLKALVFLAKQEQDSPVPIGRISASENISQKFLESILLDMRKYGLLGSKKGKTGGYYLLKPAEDIRMTEVIRILEGPIAMVPCVSLNFYEPCSDCKDEENCSIRRLMIQVRDKALEVYRNSTLADLLRPQKNGLVPED</sequence>
<dbReference type="EMBL" id="MQVX01000001">
    <property type="protein sequence ID" value="PQJ15731.1"/>
    <property type="molecule type" value="Genomic_DNA"/>
</dbReference>
<reference evidence="3" key="1">
    <citation type="submission" date="2016-11" db="EMBL/GenBank/DDBJ databases">
        <title>Trade-off between light-utilization and light-protection in marine flavobacteria.</title>
        <authorList>
            <person name="Kumagai Y."/>
            <person name="Yoshizawa S."/>
            <person name="Kogure K."/>
        </authorList>
    </citation>
    <scope>NUCLEOTIDE SEQUENCE [LARGE SCALE GENOMIC DNA]</scope>
    <source>
        <strain evidence="3">SG-18</strain>
    </source>
</reference>
<comment type="caution">
    <text evidence="2">The sequence shown here is derived from an EMBL/GenBank/DDBJ whole genome shotgun (WGS) entry which is preliminary data.</text>
</comment>
<dbReference type="OrthoDB" id="9802344at2"/>
<dbReference type="Gene3D" id="1.10.10.10">
    <property type="entry name" value="Winged helix-like DNA-binding domain superfamily/Winged helix DNA-binding domain"/>
    <property type="match status" value="1"/>
</dbReference>
<dbReference type="GO" id="GO:0005829">
    <property type="term" value="C:cytosol"/>
    <property type="evidence" value="ECO:0007669"/>
    <property type="project" value="TreeGrafter"/>
</dbReference>
<dbReference type="NCBIfam" id="TIGR00738">
    <property type="entry name" value="rrf2_super"/>
    <property type="match status" value="1"/>
</dbReference>
<dbReference type="PANTHER" id="PTHR33221:SF5">
    <property type="entry name" value="HTH-TYPE TRANSCRIPTIONAL REGULATOR ISCR"/>
    <property type="match status" value="1"/>
</dbReference>
<dbReference type="InterPro" id="IPR036388">
    <property type="entry name" value="WH-like_DNA-bd_sf"/>
</dbReference>
<evidence type="ECO:0000256" key="1">
    <source>
        <dbReference type="ARBA" id="ARBA00023125"/>
    </source>
</evidence>
<dbReference type="Pfam" id="PF02082">
    <property type="entry name" value="Rrf2"/>
    <property type="match status" value="1"/>
</dbReference>
<dbReference type="InterPro" id="IPR036390">
    <property type="entry name" value="WH_DNA-bd_sf"/>
</dbReference>
<proteinExistence type="predicted"/>
<dbReference type="InterPro" id="IPR000944">
    <property type="entry name" value="Tscrpt_reg_Rrf2"/>
</dbReference>
<evidence type="ECO:0000313" key="2">
    <source>
        <dbReference type="EMBL" id="PQJ15731.1"/>
    </source>
</evidence>
<accession>A0A2S7T827</accession>
<evidence type="ECO:0000313" key="3">
    <source>
        <dbReference type="Proteomes" id="UP000239366"/>
    </source>
</evidence>
<dbReference type="AlphaFoldDB" id="A0A2S7T827"/>
<dbReference type="PANTHER" id="PTHR33221">
    <property type="entry name" value="WINGED HELIX-TURN-HELIX TRANSCRIPTIONAL REGULATOR, RRF2 FAMILY"/>
    <property type="match status" value="1"/>
</dbReference>
<dbReference type="GO" id="GO:0003700">
    <property type="term" value="F:DNA-binding transcription factor activity"/>
    <property type="evidence" value="ECO:0007669"/>
    <property type="project" value="TreeGrafter"/>
</dbReference>
<keyword evidence="3" id="KW-1185">Reference proteome</keyword>
<protein>
    <submittedName>
        <fullName evidence="2">Transcriptional regulator</fullName>
    </submittedName>
</protein>
<dbReference type="Proteomes" id="UP000239366">
    <property type="component" value="Unassembled WGS sequence"/>
</dbReference>
<name>A0A2S7T827_9FLAO</name>
<dbReference type="RefSeq" id="WP_105001385.1">
    <property type="nucleotide sequence ID" value="NZ_MQVX01000001.1"/>
</dbReference>
<dbReference type="SUPFAM" id="SSF46785">
    <property type="entry name" value="Winged helix' DNA-binding domain"/>
    <property type="match status" value="1"/>
</dbReference>
<keyword evidence="1" id="KW-0238">DNA-binding</keyword>